<name>A0A1T5A761_9SPHI</name>
<accession>A0A1T5A761</accession>
<proteinExistence type="predicted"/>
<evidence type="ECO:0000313" key="1">
    <source>
        <dbReference type="EMBL" id="SKB30735.1"/>
    </source>
</evidence>
<dbReference type="Proteomes" id="UP000190541">
    <property type="component" value="Unassembled WGS sequence"/>
</dbReference>
<organism evidence="1 2">
    <name type="scientific">Parapedobacter luteus</name>
    <dbReference type="NCBI Taxonomy" id="623280"/>
    <lineage>
        <taxon>Bacteria</taxon>
        <taxon>Pseudomonadati</taxon>
        <taxon>Bacteroidota</taxon>
        <taxon>Sphingobacteriia</taxon>
        <taxon>Sphingobacteriales</taxon>
        <taxon>Sphingobacteriaceae</taxon>
        <taxon>Parapedobacter</taxon>
    </lineage>
</organism>
<keyword evidence="2" id="KW-1185">Reference proteome</keyword>
<dbReference type="EMBL" id="FUYS01000001">
    <property type="protein sequence ID" value="SKB30735.1"/>
    <property type="molecule type" value="Genomic_DNA"/>
</dbReference>
<gene>
    <name evidence="1" type="ORF">SAMN05660226_00655</name>
</gene>
<dbReference type="RefSeq" id="WP_176146073.1">
    <property type="nucleotide sequence ID" value="NZ_FUYS01000001.1"/>
</dbReference>
<dbReference type="STRING" id="623280.SAMN05660226_00655"/>
<reference evidence="1 2" key="1">
    <citation type="submission" date="2017-02" db="EMBL/GenBank/DDBJ databases">
        <authorList>
            <person name="Peterson S.W."/>
        </authorList>
    </citation>
    <scope>NUCLEOTIDE SEQUENCE [LARGE SCALE GENOMIC DNA]</scope>
    <source>
        <strain evidence="1 2">DSM 22899</strain>
    </source>
</reference>
<protein>
    <submittedName>
        <fullName evidence="1">Uncharacterized protein</fullName>
    </submittedName>
</protein>
<sequence>MEKHYGQILEHVIRSNGFNISELSRLLNVNRRSIYNWFNMPRIRPEIIFKIGCALRYDFSKEFPELFRPEEFSKKICLRNPEKTAALDRSGDRWEHKYIALLEKYNEMLLNQVEQLYSSGVCRSLFNFGVPLIAEFAIHF</sequence>
<evidence type="ECO:0000313" key="2">
    <source>
        <dbReference type="Proteomes" id="UP000190541"/>
    </source>
</evidence>
<dbReference type="AlphaFoldDB" id="A0A1T5A761"/>